<proteinExistence type="predicted"/>
<name>A0A5C5Z2M0_9BACT</name>
<dbReference type="Proteomes" id="UP000315010">
    <property type="component" value="Unassembled WGS sequence"/>
</dbReference>
<evidence type="ECO:0000313" key="2">
    <source>
        <dbReference type="Proteomes" id="UP000315010"/>
    </source>
</evidence>
<evidence type="ECO:0000313" key="1">
    <source>
        <dbReference type="EMBL" id="TWT81430.1"/>
    </source>
</evidence>
<keyword evidence="2" id="KW-1185">Reference proteome</keyword>
<dbReference type="RefSeq" id="WP_419194288.1">
    <property type="nucleotide sequence ID" value="NZ_SJPJ01000001.1"/>
</dbReference>
<dbReference type="AlphaFoldDB" id="A0A5C5Z2M0"/>
<sequence length="45" mass="5152">MKELELLGISDNTVVIYGTLFERSVDWKVKESLIIEKDAKARPSE</sequence>
<accession>A0A5C5Z2M0</accession>
<dbReference type="EMBL" id="SJPJ01000001">
    <property type="protein sequence ID" value="TWT81430.1"/>
    <property type="molecule type" value="Genomic_DNA"/>
</dbReference>
<gene>
    <name evidence="1" type="ORF">CA13_28830</name>
</gene>
<protein>
    <submittedName>
        <fullName evidence="1">Uncharacterized protein</fullName>
    </submittedName>
</protein>
<organism evidence="1 2">
    <name type="scientific">Novipirellula herctigrandis</name>
    <dbReference type="NCBI Taxonomy" id="2527986"/>
    <lineage>
        <taxon>Bacteria</taxon>
        <taxon>Pseudomonadati</taxon>
        <taxon>Planctomycetota</taxon>
        <taxon>Planctomycetia</taxon>
        <taxon>Pirellulales</taxon>
        <taxon>Pirellulaceae</taxon>
        <taxon>Novipirellula</taxon>
    </lineage>
</organism>
<comment type="caution">
    <text evidence="1">The sequence shown here is derived from an EMBL/GenBank/DDBJ whole genome shotgun (WGS) entry which is preliminary data.</text>
</comment>
<reference evidence="1 2" key="1">
    <citation type="submission" date="2019-02" db="EMBL/GenBank/DDBJ databases">
        <title>Deep-cultivation of Planctomycetes and their phenomic and genomic characterization uncovers novel biology.</title>
        <authorList>
            <person name="Wiegand S."/>
            <person name="Jogler M."/>
            <person name="Boedeker C."/>
            <person name="Pinto D."/>
            <person name="Vollmers J."/>
            <person name="Rivas-Marin E."/>
            <person name="Kohn T."/>
            <person name="Peeters S.H."/>
            <person name="Heuer A."/>
            <person name="Rast P."/>
            <person name="Oberbeckmann S."/>
            <person name="Bunk B."/>
            <person name="Jeske O."/>
            <person name="Meyerdierks A."/>
            <person name="Storesund J.E."/>
            <person name="Kallscheuer N."/>
            <person name="Luecker S."/>
            <person name="Lage O.M."/>
            <person name="Pohl T."/>
            <person name="Merkel B.J."/>
            <person name="Hornburger P."/>
            <person name="Mueller R.-W."/>
            <person name="Bruemmer F."/>
            <person name="Labrenz M."/>
            <person name="Spormann A.M."/>
            <person name="Op Den Camp H."/>
            <person name="Overmann J."/>
            <person name="Amann R."/>
            <person name="Jetten M.S.M."/>
            <person name="Mascher T."/>
            <person name="Medema M.H."/>
            <person name="Devos D.P."/>
            <person name="Kaster A.-K."/>
            <person name="Ovreas L."/>
            <person name="Rohde M."/>
            <person name="Galperin M.Y."/>
            <person name="Jogler C."/>
        </authorList>
    </citation>
    <scope>NUCLEOTIDE SEQUENCE [LARGE SCALE GENOMIC DNA]</scope>
    <source>
        <strain evidence="1 2">CA13</strain>
    </source>
</reference>